<keyword evidence="4" id="KW-0255">Endonuclease</keyword>
<evidence type="ECO:0000259" key="8">
    <source>
        <dbReference type="Pfam" id="PF00078"/>
    </source>
</evidence>
<keyword evidence="2" id="KW-0548">Nucleotidyltransferase</keyword>
<dbReference type="EMBL" id="BFEA01000356">
    <property type="protein sequence ID" value="GBG80762.1"/>
    <property type="molecule type" value="Genomic_DNA"/>
</dbReference>
<dbReference type="InterPro" id="IPR043502">
    <property type="entry name" value="DNA/RNA_pol_sf"/>
</dbReference>
<dbReference type="Proteomes" id="UP000265515">
    <property type="component" value="Unassembled WGS sequence"/>
</dbReference>
<dbReference type="Gene3D" id="2.40.70.10">
    <property type="entry name" value="Acid Proteases"/>
    <property type="match status" value="1"/>
</dbReference>
<dbReference type="Pfam" id="PF00078">
    <property type="entry name" value="RVT_1"/>
    <property type="match status" value="1"/>
</dbReference>
<feature type="domain" description="Reverse transcriptase/retrotransposon-derived protein RNase H-like" evidence="9">
    <location>
        <begin position="1268"/>
        <end position="1362"/>
    </location>
</feature>
<name>A0A388LEX3_CHABU</name>
<dbReference type="PANTHER" id="PTHR37984:SF5">
    <property type="entry name" value="PROTEIN NYNRIN-LIKE"/>
    <property type="match status" value="1"/>
</dbReference>
<dbReference type="InterPro" id="IPR041577">
    <property type="entry name" value="RT_RNaseH_2"/>
</dbReference>
<accession>A0A388LEX3</accession>
<dbReference type="GO" id="GO:0016779">
    <property type="term" value="F:nucleotidyltransferase activity"/>
    <property type="evidence" value="ECO:0007669"/>
    <property type="project" value="UniProtKB-KW"/>
</dbReference>
<evidence type="ECO:0000256" key="5">
    <source>
        <dbReference type="ARBA" id="ARBA00023268"/>
    </source>
</evidence>
<dbReference type="Gene3D" id="3.30.70.270">
    <property type="match status" value="2"/>
</dbReference>
<dbReference type="PANTHER" id="PTHR37984">
    <property type="entry name" value="PROTEIN CBG26694"/>
    <property type="match status" value="1"/>
</dbReference>
<dbReference type="InterPro" id="IPR021109">
    <property type="entry name" value="Peptidase_aspartic_dom_sf"/>
</dbReference>
<dbReference type="InterPro" id="IPR050951">
    <property type="entry name" value="Retrovirus_Pol_polyprotein"/>
</dbReference>
<dbReference type="OrthoDB" id="66620at2759"/>
<keyword evidence="5" id="KW-0511">Multifunctional enzyme</keyword>
<feature type="coiled-coil region" evidence="6">
    <location>
        <begin position="517"/>
        <end position="547"/>
    </location>
</feature>
<dbReference type="Gramene" id="GBG80762">
    <property type="protein sequence ID" value="GBG80762"/>
    <property type="gene ID" value="CBR_g31316"/>
</dbReference>
<dbReference type="FunFam" id="3.30.70.270:FF:000020">
    <property type="entry name" value="Transposon Tf2-6 polyprotein-like Protein"/>
    <property type="match status" value="1"/>
</dbReference>
<dbReference type="Pfam" id="PF17919">
    <property type="entry name" value="RT_RNaseH_2"/>
    <property type="match status" value="1"/>
</dbReference>
<feature type="compositionally biased region" description="Low complexity" evidence="7">
    <location>
        <begin position="561"/>
        <end position="576"/>
    </location>
</feature>
<reference evidence="10 11" key="1">
    <citation type="journal article" date="2018" name="Cell">
        <title>The Chara Genome: Secondary Complexity and Implications for Plant Terrestrialization.</title>
        <authorList>
            <person name="Nishiyama T."/>
            <person name="Sakayama H."/>
            <person name="Vries J.D."/>
            <person name="Buschmann H."/>
            <person name="Saint-Marcoux D."/>
            <person name="Ullrich K.K."/>
            <person name="Haas F.B."/>
            <person name="Vanderstraeten L."/>
            <person name="Becker D."/>
            <person name="Lang D."/>
            <person name="Vosolsobe S."/>
            <person name="Rombauts S."/>
            <person name="Wilhelmsson P.K.I."/>
            <person name="Janitza P."/>
            <person name="Kern R."/>
            <person name="Heyl A."/>
            <person name="Rumpler F."/>
            <person name="Villalobos L.I.A.C."/>
            <person name="Clay J.M."/>
            <person name="Skokan R."/>
            <person name="Toyoda A."/>
            <person name="Suzuki Y."/>
            <person name="Kagoshima H."/>
            <person name="Schijlen E."/>
            <person name="Tajeshwar N."/>
            <person name="Catarino B."/>
            <person name="Hetherington A.J."/>
            <person name="Saltykova A."/>
            <person name="Bonnot C."/>
            <person name="Breuninger H."/>
            <person name="Symeonidi A."/>
            <person name="Radhakrishnan G.V."/>
            <person name="Van Nieuwerburgh F."/>
            <person name="Deforce D."/>
            <person name="Chang C."/>
            <person name="Karol K.G."/>
            <person name="Hedrich R."/>
            <person name="Ulvskov P."/>
            <person name="Glockner G."/>
            <person name="Delwiche C.F."/>
            <person name="Petrasek J."/>
            <person name="Van de Peer Y."/>
            <person name="Friml J."/>
            <person name="Beilby M."/>
            <person name="Dolan L."/>
            <person name="Kohara Y."/>
            <person name="Sugano S."/>
            <person name="Fujiyama A."/>
            <person name="Delaux P.-M."/>
            <person name="Quint M."/>
            <person name="TheiBen G."/>
            <person name="Hagemann M."/>
            <person name="Harholt J."/>
            <person name="Dunand C."/>
            <person name="Zachgo S."/>
            <person name="Langdale J."/>
            <person name="Maumus F."/>
            <person name="Straeten D.V.D."/>
            <person name="Gould S.B."/>
            <person name="Rensing S.A."/>
        </authorList>
    </citation>
    <scope>NUCLEOTIDE SEQUENCE [LARGE SCALE GENOMIC DNA]</scope>
    <source>
        <strain evidence="10 11">S276</strain>
    </source>
</reference>
<evidence type="ECO:0000256" key="2">
    <source>
        <dbReference type="ARBA" id="ARBA00022695"/>
    </source>
</evidence>
<dbReference type="SUPFAM" id="SSF50630">
    <property type="entry name" value="Acid proteases"/>
    <property type="match status" value="1"/>
</dbReference>
<dbReference type="CDD" id="cd01647">
    <property type="entry name" value="RT_LTR"/>
    <property type="match status" value="1"/>
</dbReference>
<organism evidence="10 11">
    <name type="scientific">Chara braunii</name>
    <name type="common">Braun's stonewort</name>
    <dbReference type="NCBI Taxonomy" id="69332"/>
    <lineage>
        <taxon>Eukaryota</taxon>
        <taxon>Viridiplantae</taxon>
        <taxon>Streptophyta</taxon>
        <taxon>Charophyceae</taxon>
        <taxon>Charales</taxon>
        <taxon>Characeae</taxon>
        <taxon>Chara</taxon>
    </lineage>
</organism>
<evidence type="ECO:0000259" key="9">
    <source>
        <dbReference type="Pfam" id="PF17919"/>
    </source>
</evidence>
<dbReference type="Pfam" id="PF13975">
    <property type="entry name" value="gag-asp_proteas"/>
    <property type="match status" value="1"/>
</dbReference>
<evidence type="ECO:0000313" key="11">
    <source>
        <dbReference type="Proteomes" id="UP000265515"/>
    </source>
</evidence>
<evidence type="ECO:0008006" key="12">
    <source>
        <dbReference type="Google" id="ProtNLM"/>
    </source>
</evidence>
<feature type="region of interest" description="Disordered" evidence="7">
    <location>
        <begin position="561"/>
        <end position="582"/>
    </location>
</feature>
<comment type="caution">
    <text evidence="10">The sequence shown here is derived from an EMBL/GenBank/DDBJ whole genome shotgun (WGS) entry which is preliminary data.</text>
</comment>
<evidence type="ECO:0000256" key="7">
    <source>
        <dbReference type="SAM" id="MobiDB-lite"/>
    </source>
</evidence>
<dbReference type="InterPro" id="IPR000477">
    <property type="entry name" value="RT_dom"/>
</dbReference>
<proteinExistence type="predicted"/>
<evidence type="ECO:0000313" key="10">
    <source>
        <dbReference type="EMBL" id="GBG80762.1"/>
    </source>
</evidence>
<dbReference type="CDD" id="cd00303">
    <property type="entry name" value="retropepsin_like"/>
    <property type="match status" value="1"/>
</dbReference>
<keyword evidence="3" id="KW-0540">Nuclease</keyword>
<protein>
    <recommendedName>
        <fullName evidence="12">Reverse transcriptase domain-containing protein</fullName>
    </recommendedName>
</protein>
<evidence type="ECO:0000256" key="6">
    <source>
        <dbReference type="SAM" id="Coils"/>
    </source>
</evidence>
<evidence type="ECO:0000256" key="3">
    <source>
        <dbReference type="ARBA" id="ARBA00022722"/>
    </source>
</evidence>
<keyword evidence="4" id="KW-0378">Hydrolase</keyword>
<feature type="domain" description="Reverse transcriptase" evidence="8">
    <location>
        <begin position="1080"/>
        <end position="1203"/>
    </location>
</feature>
<sequence>MAQLSLGQWRALLNAASNMEKPYLQALVDSAIEREREPEKERKEQLLKSQEAVLEIVPPLTKEECGEQLHSILTAIVQVRRLEDHTTQITDVFAKLKTLQEDLTHMTSKYRDLMVEVAALRQVQVTNPLPLTPGFRAAIETNLAPLTVSTSAASLSVMVNPSGPATGADSVVAVTSNEAGNSATVATPKFEPAIAGPSHAGPYVDRKAVQIPSKYDDKEDIESWISSMRAYFEVLGTLPETQPVIMGMNVEPVVRGFLEVQATRVGVPKIELTRWLKATPVASLEEFLIAKGGQGVLLTLCSIAEAMIYFKSLLPDPNFGIALELGVPHIPNNKNCNRTDGGKYLKGCSPGFASNALNLTDAEDNVTLMGMEPDREDSIGQDFEQKPRKCCDGFFCPEGLACMLPCPLGSYCVEGTLSNDSYPYCSPYAYQPALGLGCGGADFWGLASRSQAMFYADAQARRKEAQDLLQRHEANSIDKLRFWHFESNGDEATPEEKHKEFLSKLVTRLLYACNYQRSELERQYQDLTQQHEELAKLRRIVQSHEDATRALNARLLDQEQAVPGPAAGASSSAPSSRQLEDRVDHGDISTFAAPTTTISSQLHTLKTEVQQLHSTNADDNLKMYKMPTFNLERFDDYTQQDPVLWWEAFSTQLRILPVAKHAYNGALFLNSKGRCQTWLSHLTTSHGVDVPDLKNEITWEELTRLWKKRFIVDDALTLAINRLFTMSQGNAATHDWLTELEVLDPLTFTDFQWMPVPPTGRLPKPHCNVLMAQLRDYLHTAVPTPLMDAGVEVVDLHIYIAKIDREFKTQRYDDIDTPLLYVRIQIGEATCRALIDCGASRNYISQDFLVRAGLGPRVRRKPQPTQVTLTDGHTRKSIDWYIDSVPVYLAPHASEAVSFDILDTKFNMILGMSWLQSKDHPVNFFNRTVHVRDRNGVLVPCTVPLPHPSISCHVVSAASMRASIIRDDIEEMGVCFLHALPLHDASSTDSPSDPRIIELLDAYSNVFEGLHGVVPDRPIRHEIILEDGAVPPRGCIYRMSEEELCVPRAQLGDLLEKGWIRPNSSLRPEEEQGPAVVHRLSQAQRFFSKLDLKSGYHQLEIRKEDRYKTAFKTRYGHFEWLVMLFGLTNAPATFQAAMITEFRHMLDRFVLIYLDDILVYSRSLDERVEHLCTVLERLRKAKYKANRDKCEFAQQELEYLGHYVTPQGIRPLADKIEALRVWPEPTNTANVRSFMGLAGYYQRFIIGYSKIAAPMTRLQSPKVPFVLDDDARQSFQALKTVMLMAPVLSIYDPTLPTRVTTDASGYGIGAVLEQHDGDDWHPVEYFSHKVPPINSLDDARKKELLAFVMVLKRWRHFLLGRRSSHGSQTTIH</sequence>
<dbReference type="Gene3D" id="3.10.10.10">
    <property type="entry name" value="HIV Type 1 Reverse Transcriptase, subunit A, domain 1"/>
    <property type="match status" value="1"/>
</dbReference>
<keyword evidence="6" id="KW-0175">Coiled coil</keyword>
<keyword evidence="1" id="KW-0808">Transferase</keyword>
<gene>
    <name evidence="10" type="ORF">CBR_g31316</name>
</gene>
<dbReference type="GO" id="GO:0004519">
    <property type="term" value="F:endonuclease activity"/>
    <property type="evidence" value="ECO:0007669"/>
    <property type="project" value="UniProtKB-KW"/>
</dbReference>
<dbReference type="SUPFAM" id="SSF56672">
    <property type="entry name" value="DNA/RNA polymerases"/>
    <property type="match status" value="1"/>
</dbReference>
<evidence type="ECO:0000256" key="1">
    <source>
        <dbReference type="ARBA" id="ARBA00022679"/>
    </source>
</evidence>
<dbReference type="InterPro" id="IPR043128">
    <property type="entry name" value="Rev_trsase/Diguanyl_cyclase"/>
</dbReference>
<keyword evidence="11" id="KW-1185">Reference proteome</keyword>
<evidence type="ECO:0000256" key="4">
    <source>
        <dbReference type="ARBA" id="ARBA00022759"/>
    </source>
</evidence>